<dbReference type="InterPro" id="IPR002035">
    <property type="entry name" value="VWF_A"/>
</dbReference>
<proteinExistence type="predicted"/>
<dbReference type="EMBL" id="SJPL01000001">
    <property type="protein sequence ID" value="TWT69556.1"/>
    <property type="molecule type" value="Genomic_DNA"/>
</dbReference>
<dbReference type="SMART" id="SM00327">
    <property type="entry name" value="VWA"/>
    <property type="match status" value="1"/>
</dbReference>
<dbReference type="PANTHER" id="PTHR33608">
    <property type="entry name" value="BLL2464 PROTEIN"/>
    <property type="match status" value="1"/>
</dbReference>
<keyword evidence="3" id="KW-1185">Reference proteome</keyword>
<sequence>MTDVGTNRLSLRQWIAAKDFDRVARLQVFAREVVEGFCSGRHRSPQKGYSVDFKEHRQYVRGDELRDIDWKVYGKSDKLFVRQYEEETNLRCHLVVDTSGSMAYGGEHSKADYAIRLAACLTYMMLGQQDAVGLITFDDRPRSVVQASGRPSHLAQILSALVAQTPQNETDLGTALRLAAGQIRRRALVVILSDGMGDVQSMKTALAMFRNHGHDVIFFQILHPDESEFPFQGRIRFRDLEHDTTERTVDSSTIRQAYLDRFAQHQNDLKSICRTHRVDLVTLSSAVDPVEGLHRYVTLRRAAR</sequence>
<gene>
    <name evidence="2" type="ORF">Pan14r_18440</name>
</gene>
<evidence type="ECO:0000313" key="2">
    <source>
        <dbReference type="EMBL" id="TWT69556.1"/>
    </source>
</evidence>
<evidence type="ECO:0000313" key="3">
    <source>
        <dbReference type="Proteomes" id="UP000317238"/>
    </source>
</evidence>
<dbReference type="OrthoDB" id="9780819at2"/>
<reference evidence="2 3" key="1">
    <citation type="submission" date="2019-02" db="EMBL/GenBank/DDBJ databases">
        <title>Deep-cultivation of Planctomycetes and their phenomic and genomic characterization uncovers novel biology.</title>
        <authorList>
            <person name="Wiegand S."/>
            <person name="Jogler M."/>
            <person name="Boedeker C."/>
            <person name="Pinto D."/>
            <person name="Vollmers J."/>
            <person name="Rivas-Marin E."/>
            <person name="Kohn T."/>
            <person name="Peeters S.H."/>
            <person name="Heuer A."/>
            <person name="Rast P."/>
            <person name="Oberbeckmann S."/>
            <person name="Bunk B."/>
            <person name="Jeske O."/>
            <person name="Meyerdierks A."/>
            <person name="Storesund J.E."/>
            <person name="Kallscheuer N."/>
            <person name="Luecker S."/>
            <person name="Lage O.M."/>
            <person name="Pohl T."/>
            <person name="Merkel B.J."/>
            <person name="Hornburger P."/>
            <person name="Mueller R.-W."/>
            <person name="Bruemmer F."/>
            <person name="Labrenz M."/>
            <person name="Spormann A.M."/>
            <person name="Op Den Camp H."/>
            <person name="Overmann J."/>
            <person name="Amann R."/>
            <person name="Jetten M.S.M."/>
            <person name="Mascher T."/>
            <person name="Medema M.H."/>
            <person name="Devos D.P."/>
            <person name="Kaster A.-K."/>
            <person name="Ovreas L."/>
            <person name="Rohde M."/>
            <person name="Galperin M.Y."/>
            <person name="Jogler C."/>
        </authorList>
    </citation>
    <scope>NUCLEOTIDE SEQUENCE [LARGE SCALE GENOMIC DNA]</scope>
    <source>
        <strain evidence="2 3">Pan14r</strain>
    </source>
</reference>
<accession>A0A5C5Y1D2</accession>
<dbReference type="AlphaFoldDB" id="A0A5C5Y1D2"/>
<name>A0A5C5Y1D2_9PLAN</name>
<dbReference type="Gene3D" id="3.40.50.410">
    <property type="entry name" value="von Willebrand factor, type A domain"/>
    <property type="match status" value="1"/>
</dbReference>
<evidence type="ECO:0000259" key="1">
    <source>
        <dbReference type="SMART" id="SM00327"/>
    </source>
</evidence>
<dbReference type="CDD" id="cd00198">
    <property type="entry name" value="vWFA"/>
    <property type="match status" value="1"/>
</dbReference>
<dbReference type="InterPro" id="IPR002881">
    <property type="entry name" value="DUF58"/>
</dbReference>
<comment type="caution">
    <text evidence="2">The sequence shown here is derived from an EMBL/GenBank/DDBJ whole genome shotgun (WGS) entry which is preliminary data.</text>
</comment>
<dbReference type="Proteomes" id="UP000317238">
    <property type="component" value="Unassembled WGS sequence"/>
</dbReference>
<dbReference type="PANTHER" id="PTHR33608:SF7">
    <property type="entry name" value="DUF58 DOMAIN-CONTAINING PROTEIN"/>
    <property type="match status" value="1"/>
</dbReference>
<organism evidence="2 3">
    <name type="scientific">Crateriforma conspicua</name>
    <dbReference type="NCBI Taxonomy" id="2527996"/>
    <lineage>
        <taxon>Bacteria</taxon>
        <taxon>Pseudomonadati</taxon>
        <taxon>Planctomycetota</taxon>
        <taxon>Planctomycetia</taxon>
        <taxon>Planctomycetales</taxon>
        <taxon>Planctomycetaceae</taxon>
        <taxon>Crateriforma</taxon>
    </lineage>
</organism>
<protein>
    <submittedName>
        <fullName evidence="2">VWA domain containing CoxE-like protein</fullName>
    </submittedName>
</protein>
<dbReference type="SUPFAM" id="SSF53300">
    <property type="entry name" value="vWA-like"/>
    <property type="match status" value="1"/>
</dbReference>
<dbReference type="RefSeq" id="WP_146438928.1">
    <property type="nucleotide sequence ID" value="NZ_SJPL01000001.1"/>
</dbReference>
<feature type="domain" description="VWFA" evidence="1">
    <location>
        <begin position="89"/>
        <end position="259"/>
    </location>
</feature>
<dbReference type="Pfam" id="PF01882">
    <property type="entry name" value="DUF58"/>
    <property type="match status" value="1"/>
</dbReference>
<dbReference type="InterPro" id="IPR036465">
    <property type="entry name" value="vWFA_dom_sf"/>
</dbReference>